<name>A0AC61MTI9_9FIRM</name>
<evidence type="ECO:0000313" key="2">
    <source>
        <dbReference type="Proteomes" id="UP000595814"/>
    </source>
</evidence>
<dbReference type="EMBL" id="CP066744">
    <property type="protein sequence ID" value="QQK09040.1"/>
    <property type="molecule type" value="Genomic_DNA"/>
</dbReference>
<reference evidence="1 2" key="1">
    <citation type="journal article" date="2022" name="Int. J. Syst. Evol. Microbiol.">
        <title>Miniphocaeibacter halophilus sp. nov., an ammonium-tolerant acetate-producing bacterium isolated from a biogas system.</title>
        <authorList>
            <person name="Schnurer A."/>
            <person name="Singh A."/>
            <person name="Bi S."/>
            <person name="Qiao W."/>
            <person name="Westerholm M."/>
        </authorList>
    </citation>
    <scope>NUCLEOTIDE SEQUENCE [LARGE SCALE GENOMIC DNA]</scope>
    <source>
        <strain evidence="1 2">AMB_01</strain>
    </source>
</reference>
<protein>
    <submittedName>
        <fullName evidence="1">Response regulator transcription factor</fullName>
    </submittedName>
</protein>
<evidence type="ECO:0000313" key="1">
    <source>
        <dbReference type="EMBL" id="QQK09040.1"/>
    </source>
</evidence>
<proteinExistence type="predicted"/>
<gene>
    <name evidence="1" type="ORF">JFY71_05760</name>
</gene>
<keyword evidence="2" id="KW-1185">Reference proteome</keyword>
<sequence>MNILIIEDDNIILREITKNLEKWDYKIFEIRDFNNIIAEVKEYNPNLILLDISLPYYDGFYWCKKIREFSSVPIMFISSKSDKLDMIMAMNLGGDDYITKPFDMDLLITKIRALLRRTYSFNDELEIFQFNDVTLDINRREILFNDNSINLTQTEFVILKILFEKANSYVSKDEIITRLWSEDAFVDDNVIAVNINRIRNKFKKSGIRDIIKTKKGIGYGLIEGKNV</sequence>
<accession>A0AC61MTI9</accession>
<dbReference type="Proteomes" id="UP000595814">
    <property type="component" value="Chromosome"/>
</dbReference>
<organism evidence="1 2">
    <name type="scientific">Miniphocaeibacter halophilus</name>
    <dbReference type="NCBI Taxonomy" id="2931922"/>
    <lineage>
        <taxon>Bacteria</taxon>
        <taxon>Bacillati</taxon>
        <taxon>Bacillota</taxon>
        <taxon>Tissierellia</taxon>
        <taxon>Tissierellales</taxon>
        <taxon>Peptoniphilaceae</taxon>
        <taxon>Miniphocaeibacter</taxon>
    </lineage>
</organism>